<dbReference type="InterPro" id="IPR029063">
    <property type="entry name" value="SAM-dependent_MTases_sf"/>
</dbReference>
<dbReference type="GO" id="GO:0003677">
    <property type="term" value="F:DNA binding"/>
    <property type="evidence" value="ECO:0007669"/>
    <property type="project" value="InterPro"/>
</dbReference>
<feature type="domain" description="Type II methyltransferase M.Eco57I C-terminal" evidence="8">
    <location>
        <begin position="249"/>
        <end position="482"/>
    </location>
</feature>
<dbReference type="GO" id="GO:0008170">
    <property type="term" value="F:N-methyltransferase activity"/>
    <property type="evidence" value="ECO:0007669"/>
    <property type="project" value="InterPro"/>
</dbReference>
<dbReference type="PANTHER" id="PTHR33841">
    <property type="entry name" value="DNA METHYLTRANSFERASE YEEA-RELATED"/>
    <property type="match status" value="1"/>
</dbReference>
<evidence type="ECO:0000256" key="6">
    <source>
        <dbReference type="ARBA" id="ARBA00047942"/>
    </source>
</evidence>
<dbReference type="AlphaFoldDB" id="A0A7X1FU31"/>
<comment type="caution">
    <text evidence="9">The sequence shown here is derived from an EMBL/GenBank/DDBJ whole genome shotgun (WGS) entry which is preliminary data.</text>
</comment>
<reference evidence="9 10" key="1">
    <citation type="submission" date="2020-08" db="EMBL/GenBank/DDBJ databases">
        <title>The genome sequence of type strain Novosphingobium flavum NBRC 111647.</title>
        <authorList>
            <person name="Liu Y."/>
        </authorList>
    </citation>
    <scope>NUCLEOTIDE SEQUENCE [LARGE SCALE GENOMIC DNA]</scope>
    <source>
        <strain evidence="9 10">NBRC 111647</strain>
    </source>
</reference>
<evidence type="ECO:0000256" key="3">
    <source>
        <dbReference type="ARBA" id="ARBA00022603"/>
    </source>
</evidence>
<dbReference type="Proteomes" id="UP000566813">
    <property type="component" value="Unassembled WGS sequence"/>
</dbReference>
<dbReference type="CDD" id="cd02440">
    <property type="entry name" value="AdoMet_MTases"/>
    <property type="match status" value="1"/>
</dbReference>
<evidence type="ECO:0000313" key="10">
    <source>
        <dbReference type="Proteomes" id="UP000566813"/>
    </source>
</evidence>
<dbReference type="InterPro" id="IPR003356">
    <property type="entry name" value="DNA_methylase_A-5"/>
</dbReference>
<dbReference type="PANTHER" id="PTHR33841:SF5">
    <property type="entry name" value="DNA METHYLASE (MODIFICATION METHYLASE) (METHYLTRANSFERASE)-RELATED"/>
    <property type="match status" value="1"/>
</dbReference>
<evidence type="ECO:0000259" key="7">
    <source>
        <dbReference type="Pfam" id="PF02384"/>
    </source>
</evidence>
<dbReference type="SUPFAM" id="SSF53335">
    <property type="entry name" value="S-adenosyl-L-methionine-dependent methyltransferases"/>
    <property type="match status" value="1"/>
</dbReference>
<dbReference type="Pfam" id="PF02384">
    <property type="entry name" value="N6_Mtase"/>
    <property type="match status" value="1"/>
</dbReference>
<organism evidence="9 10">
    <name type="scientific">Novosphingobium flavum</name>
    <dbReference type="NCBI Taxonomy" id="1778672"/>
    <lineage>
        <taxon>Bacteria</taxon>
        <taxon>Pseudomonadati</taxon>
        <taxon>Pseudomonadota</taxon>
        <taxon>Alphaproteobacteria</taxon>
        <taxon>Sphingomonadales</taxon>
        <taxon>Sphingomonadaceae</taxon>
        <taxon>Novosphingobium</taxon>
    </lineage>
</organism>
<evidence type="ECO:0000256" key="5">
    <source>
        <dbReference type="ARBA" id="ARBA00022691"/>
    </source>
</evidence>
<dbReference type="InterPro" id="IPR054520">
    <property type="entry name" value="M_Eco57I_C"/>
</dbReference>
<evidence type="ECO:0000256" key="4">
    <source>
        <dbReference type="ARBA" id="ARBA00022679"/>
    </source>
</evidence>
<evidence type="ECO:0000256" key="1">
    <source>
        <dbReference type="ARBA" id="ARBA00006594"/>
    </source>
</evidence>
<dbReference type="GO" id="GO:0032259">
    <property type="term" value="P:methylation"/>
    <property type="evidence" value="ECO:0007669"/>
    <property type="project" value="UniProtKB-KW"/>
</dbReference>
<dbReference type="InterPro" id="IPR050953">
    <property type="entry name" value="N4_N6_ade-DNA_methylase"/>
</dbReference>
<dbReference type="PRINTS" id="PR00507">
    <property type="entry name" value="N12N6MTFRASE"/>
</dbReference>
<dbReference type="RefSeq" id="WP_185665277.1">
    <property type="nucleotide sequence ID" value="NZ_JACLAW010000013.1"/>
</dbReference>
<proteinExistence type="inferred from homology"/>
<gene>
    <name evidence="9" type="ORF">H7F51_15795</name>
</gene>
<name>A0A7X1FU31_9SPHN</name>
<evidence type="ECO:0000259" key="8">
    <source>
        <dbReference type="Pfam" id="PF22837"/>
    </source>
</evidence>
<dbReference type="EC" id="2.1.1.72" evidence="2"/>
<keyword evidence="10" id="KW-1185">Reference proteome</keyword>
<dbReference type="Gene3D" id="3.40.50.150">
    <property type="entry name" value="Vaccinia Virus protein VP39"/>
    <property type="match status" value="1"/>
</dbReference>
<keyword evidence="3 9" id="KW-0489">Methyltransferase</keyword>
<keyword evidence="4" id="KW-0808">Transferase</keyword>
<dbReference type="EMBL" id="JACLAW010000013">
    <property type="protein sequence ID" value="MBC2666981.1"/>
    <property type="molecule type" value="Genomic_DNA"/>
</dbReference>
<evidence type="ECO:0000256" key="2">
    <source>
        <dbReference type="ARBA" id="ARBA00011900"/>
    </source>
</evidence>
<keyword evidence="5" id="KW-0949">S-adenosyl-L-methionine</keyword>
<protein>
    <recommendedName>
        <fullName evidence="2">site-specific DNA-methyltransferase (adenine-specific)</fullName>
        <ecNumber evidence="2">2.1.1.72</ecNumber>
    </recommendedName>
</protein>
<evidence type="ECO:0000313" key="9">
    <source>
        <dbReference type="EMBL" id="MBC2666981.1"/>
    </source>
</evidence>
<feature type="domain" description="DNA methylase adenine-specific" evidence="7">
    <location>
        <begin position="1"/>
        <end position="175"/>
    </location>
</feature>
<accession>A0A7X1FU31</accession>
<comment type="catalytic activity">
    <reaction evidence="6">
        <text>a 2'-deoxyadenosine in DNA + S-adenosyl-L-methionine = an N(6)-methyl-2'-deoxyadenosine in DNA + S-adenosyl-L-homocysteine + H(+)</text>
        <dbReference type="Rhea" id="RHEA:15197"/>
        <dbReference type="Rhea" id="RHEA-COMP:12418"/>
        <dbReference type="Rhea" id="RHEA-COMP:12419"/>
        <dbReference type="ChEBI" id="CHEBI:15378"/>
        <dbReference type="ChEBI" id="CHEBI:57856"/>
        <dbReference type="ChEBI" id="CHEBI:59789"/>
        <dbReference type="ChEBI" id="CHEBI:90615"/>
        <dbReference type="ChEBI" id="CHEBI:90616"/>
        <dbReference type="EC" id="2.1.1.72"/>
    </reaction>
</comment>
<dbReference type="Pfam" id="PF22837">
    <property type="entry name" value="M_Eco57I_C"/>
    <property type="match status" value="1"/>
</dbReference>
<comment type="similarity">
    <text evidence="1">Belongs to the N(4)/N(6)-methyltransferase family.</text>
</comment>
<sequence length="514" mass="56750">MSSHARQAAKNLGAYYTPETMADLLAEWVVQTGDETLLEPSIGDGALIKAVLAWSARKASGTARLRVVGCDIDENAVTAVRDWLPDGHHMIRQNFLEADRALIGEVDGVISNPPFTRNHALPKAERDELRERFGYKGAAGLWVPFVLHAIGFLKPGGRLAAIVPGAALFSNYGRETLERICNKFEHVEIRQIVDKPLWSHHAEERGAIIFARGYEQGACPLPPATRWSAAGSRVADIKPRCFAQALLGAHQLSEIASLSIGVVTGYNKVFLLSEAERAEARIALDDVTLVAARARHVRSLEVSETDLRNLGKHGERTWLLTPRDIERRGTGIRKRLALIPPSMRRSVLWLNKRAPWWKVDQGPGCDAIFTYMNDVGPRIVIGTGKLRCTNTLHQLRFSSELSADERRLVALSMISSFGQLAAEHFGRSYGGGILKFELADARRFPILLHKGVRSRPAFQEADRAIRAGETDEARHIADRLLLPAVFGASWPIAAAEMMGEALRLRGTRRGTSKP</sequence>
<dbReference type="GO" id="GO:0009007">
    <property type="term" value="F:site-specific DNA-methyltransferase (adenine-specific) activity"/>
    <property type="evidence" value="ECO:0007669"/>
    <property type="project" value="UniProtKB-EC"/>
</dbReference>